<dbReference type="Proteomes" id="UP001302477">
    <property type="component" value="Chromosome"/>
</dbReference>
<accession>A0AAU0N3A6</accession>
<feature type="domain" description="Acyl-CoA thioesterase-like N-terminal HotDog" evidence="1">
    <location>
        <begin position="19"/>
        <end position="116"/>
    </location>
</feature>
<dbReference type="InterPro" id="IPR052389">
    <property type="entry name" value="Sec_Metab_Biosynth-Assoc"/>
</dbReference>
<evidence type="ECO:0000259" key="1">
    <source>
        <dbReference type="Pfam" id="PF13622"/>
    </source>
</evidence>
<dbReference type="EMBL" id="CP137555">
    <property type="protein sequence ID" value="WOX06526.1"/>
    <property type="molecule type" value="Genomic_DNA"/>
</dbReference>
<dbReference type="InterPro" id="IPR049449">
    <property type="entry name" value="TesB_ACOT8-like_N"/>
</dbReference>
<sequence>MNFSSILKAVRNGEPATIPTGWTQGRATFGGLVAAMLYQSIEAELEQASQGAAADTPLRSLTISFVAPAEAGTLQTRAQVLRAGRSVVQIEAHASQQGKGEQTGEQVVTAALASFGKPRTSSIAVATEAAPEFPAPETCEALPYIEGVVPEFTRHFEYRIGAGALPFSGHSEGCIGGWVRFRESAGPVSTAHLLALIDAWPPAVLPMLKTVAPASSLTWTIELMPAAIQATTDSAHADNSDWWQYLAEVEQAEDGYAVIQASLWNASGVLMALTRQTVSVFA</sequence>
<evidence type="ECO:0000259" key="2">
    <source>
        <dbReference type="Pfam" id="PF20789"/>
    </source>
</evidence>
<evidence type="ECO:0000313" key="4">
    <source>
        <dbReference type="Proteomes" id="UP001302477"/>
    </source>
</evidence>
<dbReference type="InterPro" id="IPR042171">
    <property type="entry name" value="Acyl-CoA_hotdog"/>
</dbReference>
<dbReference type="SUPFAM" id="SSF54637">
    <property type="entry name" value="Thioesterase/thiol ester dehydrase-isomerase"/>
    <property type="match status" value="2"/>
</dbReference>
<evidence type="ECO:0000313" key="3">
    <source>
        <dbReference type="EMBL" id="WOX06526.1"/>
    </source>
</evidence>
<dbReference type="PANTHER" id="PTHR38110">
    <property type="entry name" value="CHROMOSOME 23, WHOLE GENOME SHOTGUN SEQUENCE"/>
    <property type="match status" value="1"/>
</dbReference>
<gene>
    <name evidence="3" type="ORF">R5R33_05175</name>
</gene>
<keyword evidence="4" id="KW-1185">Reference proteome</keyword>
<reference evidence="3 4" key="1">
    <citation type="submission" date="2023-10" db="EMBL/GenBank/DDBJ databases">
        <title>Description of Microbulbifer bruguierae sp. nov., isolated from the sediments of mangrove plant Bruguiera sexangula and comparative genomic analyses of the genus Microbulbifer.</title>
        <authorList>
            <person name="Long M."/>
        </authorList>
    </citation>
    <scope>NUCLEOTIDE SEQUENCE [LARGE SCALE GENOMIC DNA]</scope>
    <source>
        <strain evidence="3 4">SPO729</strain>
    </source>
</reference>
<feature type="domain" description="Acyl-CoA thioesterase-like C-terminal" evidence="2">
    <location>
        <begin position="136"/>
        <end position="280"/>
    </location>
</feature>
<protein>
    <submittedName>
        <fullName evidence="3">Thioesterase family protein</fullName>
    </submittedName>
</protein>
<dbReference type="InterPro" id="IPR049450">
    <property type="entry name" value="ACOT8-like_C"/>
</dbReference>
<dbReference type="RefSeq" id="WP_318954979.1">
    <property type="nucleotide sequence ID" value="NZ_CP137555.1"/>
</dbReference>
<organism evidence="3 4">
    <name type="scientific">Microbulbifer pacificus</name>
    <dbReference type="NCBI Taxonomy" id="407164"/>
    <lineage>
        <taxon>Bacteria</taxon>
        <taxon>Pseudomonadati</taxon>
        <taxon>Pseudomonadota</taxon>
        <taxon>Gammaproteobacteria</taxon>
        <taxon>Cellvibrionales</taxon>
        <taxon>Microbulbiferaceae</taxon>
        <taxon>Microbulbifer</taxon>
    </lineage>
</organism>
<dbReference type="InterPro" id="IPR029069">
    <property type="entry name" value="HotDog_dom_sf"/>
</dbReference>
<dbReference type="PANTHER" id="PTHR38110:SF1">
    <property type="entry name" value="THIOESTERASE DOMAIN-CONTAINING PROTEIN"/>
    <property type="match status" value="1"/>
</dbReference>
<dbReference type="Pfam" id="PF13622">
    <property type="entry name" value="4HBT_3"/>
    <property type="match status" value="1"/>
</dbReference>
<name>A0AAU0N3A6_9GAMM</name>
<dbReference type="Gene3D" id="2.40.160.210">
    <property type="entry name" value="Acyl-CoA thioesterase, double hotdog domain"/>
    <property type="match status" value="1"/>
</dbReference>
<dbReference type="AlphaFoldDB" id="A0AAU0N3A6"/>
<proteinExistence type="predicted"/>
<dbReference type="KEGG" id="mpaf:R5R33_05175"/>
<dbReference type="Pfam" id="PF20789">
    <property type="entry name" value="4HBT_3C"/>
    <property type="match status" value="1"/>
</dbReference>